<evidence type="ECO:0000313" key="3">
    <source>
        <dbReference type="Proteomes" id="UP000729402"/>
    </source>
</evidence>
<dbReference type="EMBL" id="JAAALK010000288">
    <property type="protein sequence ID" value="KAG8052157.1"/>
    <property type="molecule type" value="Genomic_DNA"/>
</dbReference>
<evidence type="ECO:0000313" key="2">
    <source>
        <dbReference type="EMBL" id="KAG8052157.1"/>
    </source>
</evidence>
<keyword evidence="3" id="KW-1185">Reference proteome</keyword>
<accession>A0A8J5UZT6</accession>
<organism evidence="2 3">
    <name type="scientific">Zizania palustris</name>
    <name type="common">Northern wild rice</name>
    <dbReference type="NCBI Taxonomy" id="103762"/>
    <lineage>
        <taxon>Eukaryota</taxon>
        <taxon>Viridiplantae</taxon>
        <taxon>Streptophyta</taxon>
        <taxon>Embryophyta</taxon>
        <taxon>Tracheophyta</taxon>
        <taxon>Spermatophyta</taxon>
        <taxon>Magnoliopsida</taxon>
        <taxon>Liliopsida</taxon>
        <taxon>Poales</taxon>
        <taxon>Poaceae</taxon>
        <taxon>BOP clade</taxon>
        <taxon>Oryzoideae</taxon>
        <taxon>Oryzeae</taxon>
        <taxon>Zizaniinae</taxon>
        <taxon>Zizania</taxon>
    </lineage>
</organism>
<comment type="caution">
    <text evidence="2">The sequence shown here is derived from an EMBL/GenBank/DDBJ whole genome shotgun (WGS) entry which is preliminary data.</text>
</comment>
<reference evidence="2" key="2">
    <citation type="submission" date="2021-02" db="EMBL/GenBank/DDBJ databases">
        <authorList>
            <person name="Kimball J.A."/>
            <person name="Haas M.W."/>
            <person name="Macchietto M."/>
            <person name="Kono T."/>
            <person name="Duquette J."/>
            <person name="Shao M."/>
        </authorList>
    </citation>
    <scope>NUCLEOTIDE SEQUENCE</scope>
    <source>
        <tissue evidence="2">Fresh leaf tissue</tissue>
    </source>
</reference>
<protein>
    <submittedName>
        <fullName evidence="2">Uncharacterized protein</fullName>
    </submittedName>
</protein>
<gene>
    <name evidence="2" type="ORF">GUJ93_ZPchr0001g31781</name>
</gene>
<evidence type="ECO:0000256" key="1">
    <source>
        <dbReference type="SAM" id="MobiDB-lite"/>
    </source>
</evidence>
<dbReference type="Proteomes" id="UP000729402">
    <property type="component" value="Unassembled WGS sequence"/>
</dbReference>
<dbReference type="AlphaFoldDB" id="A0A8J5UZT6"/>
<proteinExistence type="predicted"/>
<feature type="region of interest" description="Disordered" evidence="1">
    <location>
        <begin position="1"/>
        <end position="47"/>
    </location>
</feature>
<reference evidence="2" key="1">
    <citation type="journal article" date="2021" name="bioRxiv">
        <title>Whole Genome Assembly and Annotation of Northern Wild Rice, Zizania palustris L., Supports a Whole Genome Duplication in the Zizania Genus.</title>
        <authorList>
            <person name="Haas M."/>
            <person name="Kono T."/>
            <person name="Macchietto M."/>
            <person name="Millas R."/>
            <person name="McGilp L."/>
            <person name="Shao M."/>
            <person name="Duquette J."/>
            <person name="Hirsch C.N."/>
            <person name="Kimball J."/>
        </authorList>
    </citation>
    <scope>NUCLEOTIDE SEQUENCE</scope>
    <source>
        <tissue evidence="2">Fresh leaf tissue</tissue>
    </source>
</reference>
<sequence length="289" mass="32286">MHSADHPSPHLLSSPPIITTHRTPNGPHRMALTERPHRPPPTSTPHWLRHRLQPLRHKISLEEEFHHPRAVRMEYDYRGRRSSGSYGDGLATGCLSTRASANPPTASLTLSLRRHGSCPTTTTVRRRRDGALLFLVPLGPVLFVRDNMLLFLVDDITSDTDLSARIFFYSILPMEKVEALEDMVSLAPSGLVKNINYSAKLREYFEREIPRPTRPVGRPFGLPLAAAAAEQRLQALRQKLGRKQHFEVTVADLAATVHGHYAGASPALRDLVRTKEGDLTSSRTELSSL</sequence>
<name>A0A8J5UZT6_ZIZPA</name>